<dbReference type="FunFam" id="2.170.130.10:FF:000003">
    <property type="entry name" value="SusC/RagA family TonB-linked outer membrane protein"/>
    <property type="match status" value="1"/>
</dbReference>
<evidence type="ECO:0000259" key="12">
    <source>
        <dbReference type="Pfam" id="PF07715"/>
    </source>
</evidence>
<evidence type="ECO:0000256" key="9">
    <source>
        <dbReference type="RuleBase" id="RU003357"/>
    </source>
</evidence>
<dbReference type="EMBL" id="FNGS01000008">
    <property type="protein sequence ID" value="SDM70326.1"/>
    <property type="molecule type" value="Genomic_DNA"/>
</dbReference>
<dbReference type="InterPro" id="IPR012910">
    <property type="entry name" value="Plug_dom"/>
</dbReference>
<feature type="compositionally biased region" description="Basic and acidic residues" evidence="10">
    <location>
        <begin position="128"/>
        <end position="137"/>
    </location>
</feature>
<gene>
    <name evidence="13" type="ORF">SAMN04488090_4072</name>
</gene>
<feature type="domain" description="TonB-dependent receptor plug" evidence="12">
    <location>
        <begin position="251"/>
        <end position="357"/>
    </location>
</feature>
<keyword evidence="6 8" id="KW-0472">Membrane</keyword>
<evidence type="ECO:0000256" key="2">
    <source>
        <dbReference type="ARBA" id="ARBA00022448"/>
    </source>
</evidence>
<comment type="subcellular location">
    <subcellularLocation>
        <location evidence="1 8">Cell outer membrane</location>
        <topology evidence="1 8">Multi-pass membrane protein</topology>
    </subcellularLocation>
</comment>
<dbReference type="Gene3D" id="2.60.40.1120">
    <property type="entry name" value="Carboxypeptidase-like, regulatory domain"/>
    <property type="match status" value="1"/>
</dbReference>
<name>A0A1G9VDZ9_9BACT</name>
<evidence type="ECO:0000259" key="11">
    <source>
        <dbReference type="Pfam" id="PF00593"/>
    </source>
</evidence>
<accession>A0A1G9VDZ9</accession>
<dbReference type="Gene3D" id="2.170.130.10">
    <property type="entry name" value="TonB-dependent receptor, plug domain"/>
    <property type="match status" value="1"/>
</dbReference>
<evidence type="ECO:0000256" key="1">
    <source>
        <dbReference type="ARBA" id="ARBA00004571"/>
    </source>
</evidence>
<evidence type="ECO:0000256" key="7">
    <source>
        <dbReference type="ARBA" id="ARBA00023237"/>
    </source>
</evidence>
<dbReference type="InterPro" id="IPR000531">
    <property type="entry name" value="Beta-barrel_TonB"/>
</dbReference>
<feature type="region of interest" description="Disordered" evidence="10">
    <location>
        <begin position="117"/>
        <end position="137"/>
    </location>
</feature>
<evidence type="ECO:0000256" key="6">
    <source>
        <dbReference type="ARBA" id="ARBA00023136"/>
    </source>
</evidence>
<dbReference type="AlphaFoldDB" id="A0A1G9VDZ9"/>
<evidence type="ECO:0000313" key="14">
    <source>
        <dbReference type="Proteomes" id="UP000198901"/>
    </source>
</evidence>
<dbReference type="NCBIfam" id="TIGR04056">
    <property type="entry name" value="OMP_RagA_SusC"/>
    <property type="match status" value="1"/>
</dbReference>
<evidence type="ECO:0000313" key="13">
    <source>
        <dbReference type="EMBL" id="SDM70326.1"/>
    </source>
</evidence>
<comment type="similarity">
    <text evidence="8 9">Belongs to the TonB-dependent receptor family.</text>
</comment>
<evidence type="ECO:0000256" key="4">
    <source>
        <dbReference type="ARBA" id="ARBA00022692"/>
    </source>
</evidence>
<keyword evidence="4 8" id="KW-0812">Transmembrane</keyword>
<dbReference type="GO" id="GO:0009279">
    <property type="term" value="C:cell outer membrane"/>
    <property type="evidence" value="ECO:0007669"/>
    <property type="project" value="UniProtKB-SubCell"/>
</dbReference>
<evidence type="ECO:0000256" key="8">
    <source>
        <dbReference type="PROSITE-ProRule" id="PRU01360"/>
    </source>
</evidence>
<evidence type="ECO:0000256" key="10">
    <source>
        <dbReference type="SAM" id="MobiDB-lite"/>
    </source>
</evidence>
<dbReference type="STRING" id="563176.SAMN04488090_4072"/>
<organism evidence="13 14">
    <name type="scientific">Siphonobacter aquaeclarae</name>
    <dbReference type="NCBI Taxonomy" id="563176"/>
    <lineage>
        <taxon>Bacteria</taxon>
        <taxon>Pseudomonadati</taxon>
        <taxon>Bacteroidota</taxon>
        <taxon>Cytophagia</taxon>
        <taxon>Cytophagales</taxon>
        <taxon>Cytophagaceae</taxon>
        <taxon>Siphonobacter</taxon>
    </lineage>
</organism>
<feature type="domain" description="TonB-dependent receptor-like beta-barrel" evidence="11">
    <location>
        <begin position="536"/>
        <end position="1095"/>
    </location>
</feature>
<sequence length="1131" mass="124841">MDKPFICFIRRYTLLGGALLLLLPPPLSSQTVARIAFASQVSHSQTLQPLGEALDELKAHYRIDLIYTDRLVAGHKVASISYGRFQSAEMALQELLKNLDLRFQKVKDKTYIIRRSRPVKKQNPAETPAHEENERSQADFTAVPLAGLTPTTSAFGEDQPIRGQVVAAETNDPLVGVSVLVKGTTRGVNTDADGRFQLALPAVPATLIFSYVGYERQEINITSQTNIDVVLKPDQRSLEEVVVVGYGTQKKTNLTGAVATVSSEDLIRRPVGQTSTALQGMMPGVTVTQRSGRPGGDAGTIRVRGVGTLGGGQDPLVLIDGIEGSMNNIDPNLIETVTVLKDAASSSIYGSRAANGVVLITTKRAKGGKLSVNYNNYFGWQSPTNLPHMVNAVDHMLLTNEAYVNVGRAPLYSDDLIQKYRTEGASNRDLYPDTDWQKAVLTGSGFQQSHFLTVKGGTEKFRFLTSLGYLNQNGIIQNSSFTRYTLRNNMDMQFSKKLSARADIQLVAPTTIEPGRSSDEVFHWMNRIPANQIGINSNGTWGDGWNGDNPIAFSRAGGQMKNNSPYVLINAALVYKPVDWITAEVAYAPKYALSIDKNFNRNIQTYKPNGALSFLAPAKSTLTEGTSRSFYNTLRGTVTLDRTFGDHGVKVLAGFSREDFRNDYVTAYREGFLLPDYNVLNAGAADIQRNTGGASEWALQSFFGRINYDYKQKYLFEANARYDGSSRFVKGQRYGFFPSFSAGWRVSQENFMQPLSGVVNELKLRASWGQLGNQNIGTYPFISSLNFGSYALGKQIVNVVALNTLANTNITWERTEMSDIGLDLTLFSRLSLTADYYLKRTKDILLTLDIPAIIGLGAPNQNAGVVDNKGWELGLTYRGKARDFRYDIGFNISDVRNKIIDMRGVNLTGVTVNREGYPISSIYGLQAEGYFQSDDEVAAHAQQFGTIKPGDLKYKDQNGDGIINADDYVVIGSTVPRFTFGSTINLAYKGFGLNVVLQGVGKADGLLYEQGIMPFFLGGTVQEQHKNHWTPENRNAAFPRLAFSESNNEKISSFWMKNAAYLRLKNVQFSYTLPQALTQRAGISSLRLFANGQNIWTLDRFWNGYDVESPVGTGRTYPQVKMFSFGVDASF</sequence>
<dbReference type="InterPro" id="IPR018247">
    <property type="entry name" value="EF_Hand_1_Ca_BS"/>
</dbReference>
<dbReference type="RefSeq" id="WP_093207330.1">
    <property type="nucleotide sequence ID" value="NZ_FNGS01000008.1"/>
</dbReference>
<dbReference type="Pfam" id="PF13715">
    <property type="entry name" value="CarbopepD_reg_2"/>
    <property type="match status" value="1"/>
</dbReference>
<evidence type="ECO:0000256" key="5">
    <source>
        <dbReference type="ARBA" id="ARBA00023077"/>
    </source>
</evidence>
<keyword evidence="5 9" id="KW-0798">TonB box</keyword>
<dbReference type="SUPFAM" id="SSF49464">
    <property type="entry name" value="Carboxypeptidase regulatory domain-like"/>
    <property type="match status" value="1"/>
</dbReference>
<dbReference type="InterPro" id="IPR037066">
    <property type="entry name" value="Plug_dom_sf"/>
</dbReference>
<keyword evidence="14" id="KW-1185">Reference proteome</keyword>
<keyword evidence="7 8" id="KW-0998">Cell outer membrane</keyword>
<dbReference type="Gene3D" id="3.55.50.30">
    <property type="match status" value="1"/>
</dbReference>
<keyword evidence="2 8" id="KW-0813">Transport</keyword>
<dbReference type="Pfam" id="PF00593">
    <property type="entry name" value="TonB_dep_Rec_b-barrel"/>
    <property type="match status" value="1"/>
</dbReference>
<keyword evidence="3 8" id="KW-1134">Transmembrane beta strand</keyword>
<dbReference type="InterPro" id="IPR023996">
    <property type="entry name" value="TonB-dep_OMP_SusC/RagA"/>
</dbReference>
<dbReference type="PROSITE" id="PS00018">
    <property type="entry name" value="EF_HAND_1"/>
    <property type="match status" value="1"/>
</dbReference>
<protein>
    <submittedName>
        <fullName evidence="13">TonB-linked outer membrane protein, SusC/RagA family</fullName>
    </submittedName>
</protein>
<dbReference type="InterPro" id="IPR036942">
    <property type="entry name" value="Beta-barrel_TonB_sf"/>
</dbReference>
<evidence type="ECO:0000256" key="3">
    <source>
        <dbReference type="ARBA" id="ARBA00022452"/>
    </source>
</evidence>
<proteinExistence type="inferred from homology"/>
<dbReference type="NCBIfam" id="TIGR04057">
    <property type="entry name" value="SusC_RagA_signa"/>
    <property type="match status" value="1"/>
</dbReference>
<dbReference type="InterPro" id="IPR023997">
    <property type="entry name" value="TonB-dep_OMP_SusC/RagA_CS"/>
</dbReference>
<dbReference type="OrthoDB" id="9768177at2"/>
<dbReference type="Pfam" id="PF07715">
    <property type="entry name" value="Plug"/>
    <property type="match status" value="1"/>
</dbReference>
<dbReference type="Gene3D" id="2.40.170.20">
    <property type="entry name" value="TonB-dependent receptor, beta-barrel domain"/>
    <property type="match status" value="1"/>
</dbReference>
<dbReference type="PROSITE" id="PS52016">
    <property type="entry name" value="TONB_DEPENDENT_REC_3"/>
    <property type="match status" value="1"/>
</dbReference>
<reference evidence="13 14" key="1">
    <citation type="submission" date="2016-10" db="EMBL/GenBank/DDBJ databases">
        <authorList>
            <person name="de Groot N.N."/>
        </authorList>
    </citation>
    <scope>NUCLEOTIDE SEQUENCE [LARGE SCALE GENOMIC DNA]</scope>
    <source>
        <strain evidence="13 14">DSM 21668</strain>
    </source>
</reference>
<dbReference type="SUPFAM" id="SSF56935">
    <property type="entry name" value="Porins"/>
    <property type="match status" value="1"/>
</dbReference>
<dbReference type="InterPro" id="IPR008969">
    <property type="entry name" value="CarboxyPept-like_regulatory"/>
</dbReference>
<dbReference type="InterPro" id="IPR039426">
    <property type="entry name" value="TonB-dep_rcpt-like"/>
</dbReference>
<dbReference type="Proteomes" id="UP000198901">
    <property type="component" value="Unassembled WGS sequence"/>
</dbReference>